<gene>
    <name evidence="2" type="ORF">GCM10009107_38200</name>
</gene>
<evidence type="ECO:0000313" key="2">
    <source>
        <dbReference type="EMBL" id="GAA0758061.1"/>
    </source>
</evidence>
<sequence>MASFALDTGGKHQDPRTSERRTAPLARLVNEGAAPDLKLQQALARHSAQNFLDGRLTHLVLAHQLAHRWQAIPMGRQVDTGAQSNFKILHVHGQVYVAGTKYRT</sequence>
<name>A0ABP3VG31_9BURK</name>
<protein>
    <submittedName>
        <fullName evidence="2">Uncharacterized protein</fullName>
    </submittedName>
</protein>
<keyword evidence="3" id="KW-1185">Reference proteome</keyword>
<comment type="caution">
    <text evidence="2">The sequence shown here is derived from an EMBL/GenBank/DDBJ whole genome shotgun (WGS) entry which is preliminary data.</text>
</comment>
<feature type="region of interest" description="Disordered" evidence="1">
    <location>
        <begin position="1"/>
        <end position="23"/>
    </location>
</feature>
<accession>A0ABP3VG31</accession>
<evidence type="ECO:0000256" key="1">
    <source>
        <dbReference type="SAM" id="MobiDB-lite"/>
    </source>
</evidence>
<dbReference type="EMBL" id="BAAAEW010000025">
    <property type="protein sequence ID" value="GAA0758061.1"/>
    <property type="molecule type" value="Genomic_DNA"/>
</dbReference>
<dbReference type="Proteomes" id="UP001500279">
    <property type="component" value="Unassembled WGS sequence"/>
</dbReference>
<evidence type="ECO:0000313" key="3">
    <source>
        <dbReference type="Proteomes" id="UP001500279"/>
    </source>
</evidence>
<reference evidence="3" key="1">
    <citation type="journal article" date="2019" name="Int. J. Syst. Evol. Microbiol.">
        <title>The Global Catalogue of Microorganisms (GCM) 10K type strain sequencing project: providing services to taxonomists for standard genome sequencing and annotation.</title>
        <authorList>
            <consortium name="The Broad Institute Genomics Platform"/>
            <consortium name="The Broad Institute Genome Sequencing Center for Infectious Disease"/>
            <person name="Wu L."/>
            <person name="Ma J."/>
        </authorList>
    </citation>
    <scope>NUCLEOTIDE SEQUENCE [LARGE SCALE GENOMIC DNA]</scope>
    <source>
        <strain evidence="3">JCM 15503</strain>
    </source>
</reference>
<feature type="compositionally biased region" description="Basic and acidic residues" evidence="1">
    <location>
        <begin position="9"/>
        <end position="22"/>
    </location>
</feature>
<organism evidence="2 3">
    <name type="scientific">Ideonella azotifigens</name>
    <dbReference type="NCBI Taxonomy" id="513160"/>
    <lineage>
        <taxon>Bacteria</taxon>
        <taxon>Pseudomonadati</taxon>
        <taxon>Pseudomonadota</taxon>
        <taxon>Betaproteobacteria</taxon>
        <taxon>Burkholderiales</taxon>
        <taxon>Sphaerotilaceae</taxon>
        <taxon>Ideonella</taxon>
    </lineage>
</organism>
<proteinExistence type="predicted"/>